<comment type="caution">
    <text evidence="1">The sequence shown here is derived from an EMBL/GenBank/DDBJ whole genome shotgun (WGS) entry which is preliminary data.</text>
</comment>
<dbReference type="EMBL" id="MU277194">
    <property type="protein sequence ID" value="KAI0065910.1"/>
    <property type="molecule type" value="Genomic_DNA"/>
</dbReference>
<name>A0ACB8TCR1_9AGAM</name>
<accession>A0ACB8TCR1</accession>
<protein>
    <submittedName>
        <fullName evidence="1">Aldo/keto reductase</fullName>
    </submittedName>
</protein>
<gene>
    <name evidence="1" type="ORF">BV25DRAFT_1836152</name>
</gene>
<proteinExistence type="predicted"/>
<dbReference type="Proteomes" id="UP000814140">
    <property type="component" value="Unassembled WGS sequence"/>
</dbReference>
<reference evidence="1" key="2">
    <citation type="journal article" date="2022" name="New Phytol.">
        <title>Evolutionary transition to the ectomycorrhizal habit in the genomes of a hyperdiverse lineage of mushroom-forming fungi.</title>
        <authorList>
            <person name="Looney B."/>
            <person name="Miyauchi S."/>
            <person name="Morin E."/>
            <person name="Drula E."/>
            <person name="Courty P.E."/>
            <person name="Kohler A."/>
            <person name="Kuo A."/>
            <person name="LaButti K."/>
            <person name="Pangilinan J."/>
            <person name="Lipzen A."/>
            <person name="Riley R."/>
            <person name="Andreopoulos W."/>
            <person name="He G."/>
            <person name="Johnson J."/>
            <person name="Nolan M."/>
            <person name="Tritt A."/>
            <person name="Barry K.W."/>
            <person name="Grigoriev I.V."/>
            <person name="Nagy L.G."/>
            <person name="Hibbett D."/>
            <person name="Henrissat B."/>
            <person name="Matheny P.B."/>
            <person name="Labbe J."/>
            <person name="Martin F.M."/>
        </authorList>
    </citation>
    <scope>NUCLEOTIDE SEQUENCE</scope>
    <source>
        <strain evidence="1">HHB10654</strain>
    </source>
</reference>
<reference evidence="1" key="1">
    <citation type="submission" date="2021-03" db="EMBL/GenBank/DDBJ databases">
        <authorList>
            <consortium name="DOE Joint Genome Institute"/>
            <person name="Ahrendt S."/>
            <person name="Looney B.P."/>
            <person name="Miyauchi S."/>
            <person name="Morin E."/>
            <person name="Drula E."/>
            <person name="Courty P.E."/>
            <person name="Chicoki N."/>
            <person name="Fauchery L."/>
            <person name="Kohler A."/>
            <person name="Kuo A."/>
            <person name="Labutti K."/>
            <person name="Pangilinan J."/>
            <person name="Lipzen A."/>
            <person name="Riley R."/>
            <person name="Andreopoulos W."/>
            <person name="He G."/>
            <person name="Johnson J."/>
            <person name="Barry K.W."/>
            <person name="Grigoriev I.V."/>
            <person name="Nagy L."/>
            <person name="Hibbett D."/>
            <person name="Henrissat B."/>
            <person name="Matheny P.B."/>
            <person name="Labbe J."/>
            <person name="Martin F."/>
        </authorList>
    </citation>
    <scope>NUCLEOTIDE SEQUENCE</scope>
    <source>
        <strain evidence="1">HHB10654</strain>
    </source>
</reference>
<evidence type="ECO:0000313" key="1">
    <source>
        <dbReference type="EMBL" id="KAI0065910.1"/>
    </source>
</evidence>
<evidence type="ECO:0000313" key="2">
    <source>
        <dbReference type="Proteomes" id="UP000814140"/>
    </source>
</evidence>
<sequence length="339" mass="37260">MSLPTRKIGDTTVSAIGFGAMGLSAGYGKVESHEEGLDFLDEVLKRGCTFWDTSDAYLDNEELIGKWFARSGRREDVFLATKFGLADPTRFPNGDPDYVREEFARQLKKLQTDYVDLYYLHRADPTVPIEKTVGAMAELVKQGKVKYLGISEVSSATLRRAHAVHPIAALQVEYSPIELAIESEQLGLLKTARELGIAIVAYSPLGRGLLSGQYTSLDALPDTDFRKIIPRIGGNSGKNFDRINVLAQELARIGAAHSTTAGQVTLAWLLAQGDDVIPIPGTKKVKYLEENLGALKIKLSDEEVKAVRQLAEKAQEDLPGARYPEYMIKLEYSDTPALA</sequence>
<keyword evidence="2" id="KW-1185">Reference proteome</keyword>
<organism evidence="1 2">
    <name type="scientific">Artomyces pyxidatus</name>
    <dbReference type="NCBI Taxonomy" id="48021"/>
    <lineage>
        <taxon>Eukaryota</taxon>
        <taxon>Fungi</taxon>
        <taxon>Dikarya</taxon>
        <taxon>Basidiomycota</taxon>
        <taxon>Agaricomycotina</taxon>
        <taxon>Agaricomycetes</taxon>
        <taxon>Russulales</taxon>
        <taxon>Auriscalpiaceae</taxon>
        <taxon>Artomyces</taxon>
    </lineage>
</organism>